<dbReference type="Proteomes" id="UP000031408">
    <property type="component" value="Unassembled WGS sequence"/>
</dbReference>
<keyword evidence="1" id="KW-1133">Transmembrane helix</keyword>
<organism evidence="2 3">
    <name type="scientific">Flavihumibacter solisilvae</name>
    <dbReference type="NCBI Taxonomy" id="1349421"/>
    <lineage>
        <taxon>Bacteria</taxon>
        <taxon>Pseudomonadati</taxon>
        <taxon>Bacteroidota</taxon>
        <taxon>Chitinophagia</taxon>
        <taxon>Chitinophagales</taxon>
        <taxon>Chitinophagaceae</taxon>
        <taxon>Flavihumibacter</taxon>
    </lineage>
</organism>
<reference evidence="2 3" key="1">
    <citation type="submission" date="2014-11" db="EMBL/GenBank/DDBJ databases">
        <title>Genome sequence of Flavihumibacter solisilvae 3-3.</title>
        <authorList>
            <person name="Zhou G."/>
            <person name="Li M."/>
            <person name="Wang G."/>
        </authorList>
    </citation>
    <scope>NUCLEOTIDE SEQUENCE [LARGE SCALE GENOMIC DNA]</scope>
    <source>
        <strain evidence="2 3">3-3</strain>
    </source>
</reference>
<name>A0A0C1KSL0_9BACT</name>
<accession>A0A0C1KSL0</accession>
<dbReference type="EMBL" id="JSVC01000048">
    <property type="protein sequence ID" value="KIC90672.1"/>
    <property type="molecule type" value="Genomic_DNA"/>
</dbReference>
<evidence type="ECO:0000313" key="2">
    <source>
        <dbReference type="EMBL" id="KIC90672.1"/>
    </source>
</evidence>
<feature type="transmembrane region" description="Helical" evidence="1">
    <location>
        <begin position="101"/>
        <end position="120"/>
    </location>
</feature>
<proteinExistence type="predicted"/>
<sequence>MILSKLKAYLLLISSFIILALLYQTVWIFSSSVNGKIVEYSKGAGKRKHVSFVEANYRVNNKLFNSIYLRNGYTNNDGNIPIRYLNFCPGISRIDTVSGNWGIVFSTGLLYFLIITISFLHRDIIPHGKKVNFQFRLPFISVYSENEC</sequence>
<evidence type="ECO:0000256" key="1">
    <source>
        <dbReference type="SAM" id="Phobius"/>
    </source>
</evidence>
<keyword evidence="3" id="KW-1185">Reference proteome</keyword>
<evidence type="ECO:0008006" key="4">
    <source>
        <dbReference type="Google" id="ProtNLM"/>
    </source>
</evidence>
<dbReference type="STRING" id="1349421.OI18_23225"/>
<comment type="caution">
    <text evidence="2">The sequence shown here is derived from an EMBL/GenBank/DDBJ whole genome shotgun (WGS) entry which is preliminary data.</text>
</comment>
<keyword evidence="1" id="KW-0812">Transmembrane</keyword>
<gene>
    <name evidence="2" type="ORF">OI18_23225</name>
</gene>
<keyword evidence="1" id="KW-0472">Membrane</keyword>
<protein>
    <recommendedName>
        <fullName evidence="4">DUF3592 domain-containing protein</fullName>
    </recommendedName>
</protein>
<evidence type="ECO:0000313" key="3">
    <source>
        <dbReference type="Proteomes" id="UP000031408"/>
    </source>
</evidence>
<dbReference type="AlphaFoldDB" id="A0A0C1KSL0"/>
<feature type="transmembrane region" description="Helical" evidence="1">
    <location>
        <begin position="9"/>
        <end position="29"/>
    </location>
</feature>